<name>A0ABS5AW78_9STRE</name>
<protein>
    <submittedName>
        <fullName evidence="2">GNAT family N-acetyltransferase</fullName>
    </submittedName>
</protein>
<keyword evidence="3" id="KW-1185">Reference proteome</keyword>
<reference evidence="2 3" key="1">
    <citation type="submission" date="2018-05" db="EMBL/GenBank/DDBJ databases">
        <title>Draft genome sequence of Streptococcus panodentis CCUG 70867T.</title>
        <authorList>
            <person name="Salva-Serra F."/>
            <person name="Mendez V."/>
            <person name="Jaen-Luchoro D."/>
            <person name="Gonzales-Siles L."/>
            <person name="Karlsson R."/>
            <person name="Engstrom-Jakobsson H."/>
            <person name="Busquets A."/>
            <person name="Gomila M."/>
            <person name="Pineiro-Iglesias B."/>
            <person name="Bennasar-Figueras A."/>
            <person name="Seeger M."/>
            <person name="Moore E."/>
        </authorList>
    </citation>
    <scope>NUCLEOTIDE SEQUENCE [LARGE SCALE GENOMIC DNA]</scope>
    <source>
        <strain evidence="2 3">CCUG 70867</strain>
    </source>
</reference>
<dbReference type="InterPro" id="IPR000182">
    <property type="entry name" value="GNAT_dom"/>
</dbReference>
<feature type="domain" description="N-acetyltransferase" evidence="1">
    <location>
        <begin position="1"/>
        <end position="170"/>
    </location>
</feature>
<gene>
    <name evidence="2" type="ORF">DHL47_05220</name>
</gene>
<evidence type="ECO:0000259" key="1">
    <source>
        <dbReference type="PROSITE" id="PS51186"/>
    </source>
</evidence>
<dbReference type="InterPro" id="IPR016181">
    <property type="entry name" value="Acyl_CoA_acyltransferase"/>
</dbReference>
<dbReference type="RefSeq" id="WP_209551110.1">
    <property type="nucleotide sequence ID" value="NZ_QFAY01000008.1"/>
</dbReference>
<organism evidence="2 3">
    <name type="scientific">Streptococcus panodentis</name>
    <dbReference type="NCBI Taxonomy" id="1581472"/>
    <lineage>
        <taxon>Bacteria</taxon>
        <taxon>Bacillati</taxon>
        <taxon>Bacillota</taxon>
        <taxon>Bacilli</taxon>
        <taxon>Lactobacillales</taxon>
        <taxon>Streptococcaceae</taxon>
        <taxon>Streptococcus</taxon>
    </lineage>
</organism>
<dbReference type="SUPFAM" id="SSF55729">
    <property type="entry name" value="Acyl-CoA N-acyltransferases (Nat)"/>
    <property type="match status" value="1"/>
</dbReference>
<dbReference type="PANTHER" id="PTHR39173:SF1">
    <property type="entry name" value="ACETYLTRANSFERASE"/>
    <property type="match status" value="1"/>
</dbReference>
<dbReference type="PROSITE" id="PS51186">
    <property type="entry name" value="GNAT"/>
    <property type="match status" value="1"/>
</dbReference>
<dbReference type="Gene3D" id="3.40.630.30">
    <property type="match status" value="1"/>
</dbReference>
<dbReference type="CDD" id="cd04301">
    <property type="entry name" value="NAT_SF"/>
    <property type="match status" value="1"/>
</dbReference>
<evidence type="ECO:0000313" key="3">
    <source>
        <dbReference type="Proteomes" id="UP001519349"/>
    </source>
</evidence>
<comment type="caution">
    <text evidence="2">The sequence shown here is derived from an EMBL/GenBank/DDBJ whole genome shotgun (WGS) entry which is preliminary data.</text>
</comment>
<accession>A0ABS5AW78</accession>
<dbReference type="Proteomes" id="UP001519349">
    <property type="component" value="Unassembled WGS sequence"/>
</dbReference>
<dbReference type="PANTHER" id="PTHR39173">
    <property type="entry name" value="ACETYLTRANSFERASE"/>
    <property type="match status" value="1"/>
</dbReference>
<evidence type="ECO:0000313" key="2">
    <source>
        <dbReference type="EMBL" id="MBP2620745.1"/>
    </source>
</evidence>
<dbReference type="EMBL" id="QFAY01000008">
    <property type="protein sequence ID" value="MBP2620745.1"/>
    <property type="molecule type" value="Genomic_DNA"/>
</dbReference>
<proteinExistence type="predicted"/>
<sequence length="170" mass="19473">MKLRRPRLEDQAAVLDMMAEYEERQCYPNGLRSSAWNASQDFADWLRLLREQETADNLPAGWVPSVQFLFFDEEDRPVGFLALRLLLNEKLFIEGGHIGYSIRPSQRGRGYGQEQLHLGLIEAKKRGLDFVLVTCDEDNEASRRTILANGGVYDNTIAGHERFWIDVEAA</sequence>
<dbReference type="Pfam" id="PF13302">
    <property type="entry name" value="Acetyltransf_3"/>
    <property type="match status" value="1"/>
</dbReference>